<evidence type="ECO:0000256" key="1">
    <source>
        <dbReference type="ARBA" id="ARBA00004141"/>
    </source>
</evidence>
<feature type="transmembrane region" description="Helical" evidence="13">
    <location>
        <begin position="157"/>
        <end position="176"/>
    </location>
</feature>
<keyword evidence="10 13" id="KW-1133">Transmembrane helix</keyword>
<accession>A0A437MM29</accession>
<dbReference type="PANTHER" id="PTHR30540">
    <property type="entry name" value="OSMOTIC STRESS POTASSIUM TRANSPORTER"/>
    <property type="match status" value="1"/>
</dbReference>
<dbReference type="OrthoDB" id="9805577at2"/>
<keyword evidence="5" id="KW-0997">Cell inner membrane</keyword>
<proteinExistence type="inferred from homology"/>
<feature type="transmembrane region" description="Helical" evidence="13">
    <location>
        <begin position="382"/>
        <end position="405"/>
    </location>
</feature>
<sequence length="642" mass="70181">MSDAQPTGSAPDAAPPAHGHEANSKLTLASALGVLGVVYGDIGTSPLYALKASLLHFEDGGIERWEILGVLSLIFWSLMLTVTVKYVMVIMRADNRGEGGILALMALAMRTTTTTRGRWIVVMLGIIGASLFFGDGIITPAISVLSAMEGLKVVDPIFEEAVVPGSLLILIALFAVQYRGTGQMGKVFGPICALWFLAIGLLGLWEVLLHPSVLLALSPSYAFNFVLHYHTAAFIALGAVVLSVTGAEALYADMGHFGRRPIRIMWSAFVLPALALNYFGQGALLLREPTAIENPFFLLAPEILRLPLVVLACLATVIASQAMISGAFSIARQCVQLGLLPRLVVRHTSATEEGQIYVPQINTILLIGVLVLVLEFKNSDSLAAAYGFAVTGTFIASSILATIVLHRVFGWSMLRVAVVFVPLLLLDLGYFIATALKVPDGGYVPMILGLITFAMMATWYQGRQLLFQRLRQDSLPLKSFLARLPQSRTIRVPGIAIFMTGEKDFLPGALLHNLKHNKVLHEKVLFVTVSNEDIPVVGDARRREVVELAPGIHRVMLHYGFQESPNVPRELETLNAEGHIAFEPMQASYFLGRETIVQAAVPKLWKWQQWLFRAMQRNSMPATEFFRIPPDRVVELGVRIAV</sequence>
<feature type="region of interest" description="Disordered" evidence="14">
    <location>
        <begin position="1"/>
        <end position="20"/>
    </location>
</feature>
<dbReference type="HAMAP" id="MF_01522">
    <property type="entry name" value="Kup"/>
    <property type="match status" value="1"/>
</dbReference>
<feature type="transmembrane region" description="Helical" evidence="13">
    <location>
        <begin position="119"/>
        <end position="145"/>
    </location>
</feature>
<keyword evidence="11 13" id="KW-0406">Ion transport</keyword>
<feature type="transmembrane region" description="Helical" evidence="13">
    <location>
        <begin position="188"/>
        <end position="209"/>
    </location>
</feature>
<dbReference type="Pfam" id="PF22776">
    <property type="entry name" value="K_trans_C"/>
    <property type="match status" value="1"/>
</dbReference>
<dbReference type="RefSeq" id="WP_127785188.1">
    <property type="nucleotide sequence ID" value="NZ_SACL01000001.1"/>
</dbReference>
<feature type="domain" description="K+ potassium transporter integral membrane" evidence="15">
    <location>
        <begin position="31"/>
        <end position="482"/>
    </location>
</feature>
<feature type="transmembrane region" description="Helical" evidence="13">
    <location>
        <begin position="306"/>
        <end position="335"/>
    </location>
</feature>
<dbReference type="AlphaFoldDB" id="A0A437MM29"/>
<dbReference type="InterPro" id="IPR053952">
    <property type="entry name" value="K_trans_C"/>
</dbReference>
<keyword evidence="9 13" id="KW-0630">Potassium</keyword>
<dbReference type="GO" id="GO:0015079">
    <property type="term" value="F:potassium ion transmembrane transporter activity"/>
    <property type="evidence" value="ECO:0007669"/>
    <property type="project" value="UniProtKB-UniRule"/>
</dbReference>
<reference evidence="17 18" key="1">
    <citation type="submission" date="2019-01" db="EMBL/GenBank/DDBJ databases">
        <authorList>
            <person name="Chen W.-M."/>
        </authorList>
    </citation>
    <scope>NUCLEOTIDE SEQUENCE [LARGE SCALE GENOMIC DNA]</scope>
    <source>
        <strain evidence="17 18">CCP-6</strain>
    </source>
</reference>
<feature type="transmembrane region" description="Helical" evidence="13">
    <location>
        <begin position="442"/>
        <end position="460"/>
    </location>
</feature>
<keyword evidence="18" id="KW-1185">Reference proteome</keyword>
<comment type="subcellular location">
    <subcellularLocation>
        <location evidence="13">Cell membrane</location>
        <topology evidence="13">Multi-pass membrane protein</topology>
    </subcellularLocation>
    <subcellularLocation>
        <location evidence="1">Membrane</location>
        <topology evidence="1">Multi-pass membrane protein</topology>
    </subcellularLocation>
</comment>
<feature type="transmembrane region" description="Helical" evidence="13">
    <location>
        <begin position="67"/>
        <end position="88"/>
    </location>
</feature>
<evidence type="ECO:0000256" key="14">
    <source>
        <dbReference type="SAM" id="MobiDB-lite"/>
    </source>
</evidence>
<keyword evidence="7 13" id="KW-0812">Transmembrane</keyword>
<dbReference type="Proteomes" id="UP000282957">
    <property type="component" value="Unassembled WGS sequence"/>
</dbReference>
<evidence type="ECO:0000256" key="6">
    <source>
        <dbReference type="ARBA" id="ARBA00022538"/>
    </source>
</evidence>
<feature type="transmembrane region" description="Helical" evidence="13">
    <location>
        <begin position="417"/>
        <end position="436"/>
    </location>
</feature>
<comment type="caution">
    <text evidence="17">The sequence shown here is derived from an EMBL/GenBank/DDBJ whole genome shotgun (WGS) entry which is preliminary data.</text>
</comment>
<evidence type="ECO:0000259" key="15">
    <source>
        <dbReference type="Pfam" id="PF02705"/>
    </source>
</evidence>
<evidence type="ECO:0000259" key="16">
    <source>
        <dbReference type="Pfam" id="PF22776"/>
    </source>
</evidence>
<evidence type="ECO:0000256" key="5">
    <source>
        <dbReference type="ARBA" id="ARBA00022519"/>
    </source>
</evidence>
<dbReference type="InterPro" id="IPR023051">
    <property type="entry name" value="Kup"/>
</dbReference>
<comment type="function">
    <text evidence="13">Transport of potassium into the cell. Likely operates as a K(+):H(+) symporter.</text>
</comment>
<gene>
    <name evidence="13" type="primary">kup</name>
    <name evidence="17" type="ORF">EOD42_00985</name>
</gene>
<dbReference type="Pfam" id="PF02705">
    <property type="entry name" value="K_trans"/>
    <property type="match status" value="1"/>
</dbReference>
<evidence type="ECO:0000256" key="10">
    <source>
        <dbReference type="ARBA" id="ARBA00022989"/>
    </source>
</evidence>
<name>A0A437MM29_9PROT</name>
<feature type="domain" description="K+ potassium transporter C-terminal" evidence="16">
    <location>
        <begin position="493"/>
        <end position="640"/>
    </location>
</feature>
<dbReference type="InterPro" id="IPR003855">
    <property type="entry name" value="K+_transporter"/>
</dbReference>
<evidence type="ECO:0000313" key="17">
    <source>
        <dbReference type="EMBL" id="RVT98717.1"/>
    </source>
</evidence>
<keyword evidence="3 13" id="KW-0813">Transport</keyword>
<dbReference type="PANTHER" id="PTHR30540:SF79">
    <property type="entry name" value="LOW AFFINITY POTASSIUM TRANSPORT SYSTEM PROTEIN KUP"/>
    <property type="match status" value="1"/>
</dbReference>
<evidence type="ECO:0000256" key="3">
    <source>
        <dbReference type="ARBA" id="ARBA00022448"/>
    </source>
</evidence>
<keyword evidence="8 13" id="KW-0769">Symport</keyword>
<organism evidence="17 18">
    <name type="scientific">Rhodovarius crocodyli</name>
    <dbReference type="NCBI Taxonomy" id="1979269"/>
    <lineage>
        <taxon>Bacteria</taxon>
        <taxon>Pseudomonadati</taxon>
        <taxon>Pseudomonadota</taxon>
        <taxon>Alphaproteobacteria</taxon>
        <taxon>Acetobacterales</taxon>
        <taxon>Roseomonadaceae</taxon>
        <taxon>Rhodovarius</taxon>
    </lineage>
</organism>
<evidence type="ECO:0000313" key="18">
    <source>
        <dbReference type="Proteomes" id="UP000282957"/>
    </source>
</evidence>
<keyword evidence="12 13" id="KW-0472">Membrane</keyword>
<comment type="similarity">
    <text evidence="2 13">Belongs to the HAK/KUP transporter (TC 2.A.72) family.</text>
</comment>
<evidence type="ECO:0000256" key="7">
    <source>
        <dbReference type="ARBA" id="ARBA00022692"/>
    </source>
</evidence>
<keyword evidence="6 13" id="KW-0633">Potassium transport</keyword>
<evidence type="ECO:0000256" key="9">
    <source>
        <dbReference type="ARBA" id="ARBA00022958"/>
    </source>
</evidence>
<dbReference type="EMBL" id="SACL01000001">
    <property type="protein sequence ID" value="RVT98717.1"/>
    <property type="molecule type" value="Genomic_DNA"/>
</dbReference>
<evidence type="ECO:0000256" key="13">
    <source>
        <dbReference type="HAMAP-Rule" id="MF_01522"/>
    </source>
</evidence>
<dbReference type="InterPro" id="IPR053951">
    <property type="entry name" value="K_trans_N"/>
</dbReference>
<feature type="transmembrane region" description="Helical" evidence="13">
    <location>
        <begin position="356"/>
        <end position="376"/>
    </location>
</feature>
<keyword evidence="4 13" id="KW-1003">Cell membrane</keyword>
<evidence type="ECO:0000256" key="12">
    <source>
        <dbReference type="ARBA" id="ARBA00023136"/>
    </source>
</evidence>
<evidence type="ECO:0000256" key="11">
    <source>
        <dbReference type="ARBA" id="ARBA00023065"/>
    </source>
</evidence>
<evidence type="ECO:0000256" key="4">
    <source>
        <dbReference type="ARBA" id="ARBA00022475"/>
    </source>
</evidence>
<evidence type="ECO:0000256" key="8">
    <source>
        <dbReference type="ARBA" id="ARBA00022847"/>
    </source>
</evidence>
<feature type="transmembrane region" description="Helical" evidence="13">
    <location>
        <begin position="264"/>
        <end position="286"/>
    </location>
</feature>
<comment type="catalytic activity">
    <reaction evidence="13">
        <text>K(+)(in) + H(+)(in) = K(+)(out) + H(+)(out)</text>
        <dbReference type="Rhea" id="RHEA:28490"/>
        <dbReference type="ChEBI" id="CHEBI:15378"/>
        <dbReference type="ChEBI" id="CHEBI:29103"/>
    </reaction>
</comment>
<evidence type="ECO:0000256" key="2">
    <source>
        <dbReference type="ARBA" id="ARBA00007019"/>
    </source>
</evidence>
<dbReference type="GO" id="GO:0015293">
    <property type="term" value="F:symporter activity"/>
    <property type="evidence" value="ECO:0007669"/>
    <property type="project" value="UniProtKB-UniRule"/>
</dbReference>
<protein>
    <recommendedName>
        <fullName evidence="13">Probable potassium transport system protein Kup</fullName>
    </recommendedName>
</protein>
<feature type="transmembrane region" description="Helical" evidence="13">
    <location>
        <begin position="229"/>
        <end position="252"/>
    </location>
</feature>
<dbReference type="GO" id="GO:0005886">
    <property type="term" value="C:plasma membrane"/>
    <property type="evidence" value="ECO:0007669"/>
    <property type="project" value="UniProtKB-SubCell"/>
</dbReference>